<reference evidence="3" key="1">
    <citation type="submission" date="2016-04" db="EMBL/GenBank/DDBJ databases">
        <authorList>
            <person name="Chen S.-C."/>
            <person name="Lai M.-C."/>
        </authorList>
    </citation>
    <scope>NUCLEOTIDE SEQUENCE [LARGE SCALE GENOMIC DNA]</scope>
    <source>
        <strain evidence="3">AB14</strain>
    </source>
</reference>
<feature type="transmembrane region" description="Helical" evidence="1">
    <location>
        <begin position="15"/>
        <end position="35"/>
    </location>
</feature>
<feature type="transmembrane region" description="Helical" evidence="1">
    <location>
        <begin position="55"/>
        <end position="77"/>
    </location>
</feature>
<dbReference type="AlphaFoldDB" id="A0A1S8ATY7"/>
<proteinExistence type="predicted"/>
<keyword evidence="3" id="KW-1185">Reference proteome</keyword>
<keyword evidence="1" id="KW-0472">Membrane</keyword>
<dbReference type="RefSeq" id="WP_076143345.1">
    <property type="nucleotide sequence ID" value="NZ_LWLN01000001.1"/>
</dbReference>
<dbReference type="EMBL" id="LWLN01000001">
    <property type="protein sequence ID" value="OLZ39924.1"/>
    <property type="molecule type" value="Genomic_DNA"/>
</dbReference>
<gene>
    <name evidence="2" type="ORF">A6E15_02530</name>
</gene>
<organism evidence="2 3">
    <name type="scientific">Natrinema saccharevitans</name>
    <dbReference type="NCBI Taxonomy" id="301967"/>
    <lineage>
        <taxon>Archaea</taxon>
        <taxon>Methanobacteriati</taxon>
        <taxon>Methanobacteriota</taxon>
        <taxon>Stenosarchaea group</taxon>
        <taxon>Halobacteria</taxon>
        <taxon>Halobacteriales</taxon>
        <taxon>Natrialbaceae</taxon>
        <taxon>Natrinema</taxon>
    </lineage>
</organism>
<evidence type="ECO:0000313" key="2">
    <source>
        <dbReference type="EMBL" id="OLZ39924.1"/>
    </source>
</evidence>
<sequence length="82" mass="8905">MVSSDGLKTWFDYQLLFLGLAITVVIATVVWNRLVSYLRTLLLAAPEFDPGTPTFALAVTGAGILVISLLITLAGLLNRERL</sequence>
<protein>
    <submittedName>
        <fullName evidence="2">Uncharacterized protein</fullName>
    </submittedName>
</protein>
<dbReference type="OrthoDB" id="184750at2157"/>
<accession>A0A1S8ATY7</accession>
<keyword evidence="1" id="KW-1133">Transmembrane helix</keyword>
<evidence type="ECO:0000313" key="3">
    <source>
        <dbReference type="Proteomes" id="UP000189370"/>
    </source>
</evidence>
<comment type="caution">
    <text evidence="2">The sequence shown here is derived from an EMBL/GenBank/DDBJ whole genome shotgun (WGS) entry which is preliminary data.</text>
</comment>
<name>A0A1S8ATY7_9EURY</name>
<keyword evidence="1" id="KW-0812">Transmembrane</keyword>
<evidence type="ECO:0000256" key="1">
    <source>
        <dbReference type="SAM" id="Phobius"/>
    </source>
</evidence>
<dbReference type="Proteomes" id="UP000189370">
    <property type="component" value="Unassembled WGS sequence"/>
</dbReference>